<gene>
    <name evidence="2" type="ORF">Tci_664768</name>
</gene>
<name>A0A699KKB1_TANCI</name>
<dbReference type="EMBL" id="BKCJ010515907">
    <property type="protein sequence ID" value="GFA92796.1"/>
    <property type="molecule type" value="Genomic_DNA"/>
</dbReference>
<reference evidence="2" key="1">
    <citation type="journal article" date="2019" name="Sci. Rep.">
        <title>Draft genome of Tanacetum cinerariifolium, the natural source of mosquito coil.</title>
        <authorList>
            <person name="Yamashiro T."/>
            <person name="Shiraishi A."/>
            <person name="Satake H."/>
            <person name="Nakayama K."/>
        </authorList>
    </citation>
    <scope>NUCLEOTIDE SEQUENCE</scope>
</reference>
<proteinExistence type="predicted"/>
<comment type="caution">
    <text evidence="2">The sequence shown here is derived from an EMBL/GenBank/DDBJ whole genome shotgun (WGS) entry which is preliminary data.</text>
</comment>
<dbReference type="AlphaFoldDB" id="A0A699KKB1"/>
<evidence type="ECO:0000313" key="2">
    <source>
        <dbReference type="EMBL" id="GFA92796.1"/>
    </source>
</evidence>
<sequence>EESLGEDASKQGRIKAIDADEDITLLNDQDDADMFDVNDLSGEEVFVAEQEVVKENVVEEVVNAAQDSTAATTITTEELTLAQALKALKTSKAKVKEQEESGEPVKHKKKDQIRLDEEAAERLQAEFNEEERLTREKTQKEQEANIDLIETWDDIQAKINDDYQLAKRLKHFAAKEKRNKPPTQAQKKKTMCTYLKSMEGYTLKQLKSLEFDKIQEMFDRAFKRVYTFEPIKSKLVEKKEKRAGEEMIQEKIKKQKVEDDKETTKLNQLMEIILDKE</sequence>
<evidence type="ECO:0000256" key="1">
    <source>
        <dbReference type="SAM" id="MobiDB-lite"/>
    </source>
</evidence>
<feature type="non-terminal residue" evidence="2">
    <location>
        <position position="1"/>
    </location>
</feature>
<feature type="compositionally biased region" description="Basic and acidic residues" evidence="1">
    <location>
        <begin position="94"/>
        <end position="105"/>
    </location>
</feature>
<organism evidence="2">
    <name type="scientific">Tanacetum cinerariifolium</name>
    <name type="common">Dalmatian daisy</name>
    <name type="synonym">Chrysanthemum cinerariifolium</name>
    <dbReference type="NCBI Taxonomy" id="118510"/>
    <lineage>
        <taxon>Eukaryota</taxon>
        <taxon>Viridiplantae</taxon>
        <taxon>Streptophyta</taxon>
        <taxon>Embryophyta</taxon>
        <taxon>Tracheophyta</taxon>
        <taxon>Spermatophyta</taxon>
        <taxon>Magnoliopsida</taxon>
        <taxon>eudicotyledons</taxon>
        <taxon>Gunneridae</taxon>
        <taxon>Pentapetalae</taxon>
        <taxon>asterids</taxon>
        <taxon>campanulids</taxon>
        <taxon>Asterales</taxon>
        <taxon>Asteraceae</taxon>
        <taxon>Asteroideae</taxon>
        <taxon>Anthemideae</taxon>
        <taxon>Anthemidinae</taxon>
        <taxon>Tanacetum</taxon>
    </lineage>
</organism>
<feature type="region of interest" description="Disordered" evidence="1">
    <location>
        <begin position="91"/>
        <end position="113"/>
    </location>
</feature>
<accession>A0A699KKB1</accession>
<protein>
    <submittedName>
        <fullName evidence="2">Uncharacterized protein</fullName>
    </submittedName>
</protein>